<comment type="caution">
    <text evidence="1">The sequence shown here is derived from an EMBL/GenBank/DDBJ whole genome shotgun (WGS) entry which is preliminary data.</text>
</comment>
<protein>
    <submittedName>
        <fullName evidence="1">Uncharacterized protein</fullName>
    </submittedName>
</protein>
<evidence type="ECO:0000313" key="1">
    <source>
        <dbReference type="EMBL" id="KAK3764691.1"/>
    </source>
</evidence>
<name>A0AAE0Z9B0_9GAST</name>
<proteinExistence type="predicted"/>
<evidence type="ECO:0000313" key="2">
    <source>
        <dbReference type="Proteomes" id="UP001283361"/>
    </source>
</evidence>
<dbReference type="EMBL" id="JAWDGP010004413">
    <property type="protein sequence ID" value="KAK3764691.1"/>
    <property type="molecule type" value="Genomic_DNA"/>
</dbReference>
<organism evidence="1 2">
    <name type="scientific">Elysia crispata</name>
    <name type="common">lettuce slug</name>
    <dbReference type="NCBI Taxonomy" id="231223"/>
    <lineage>
        <taxon>Eukaryota</taxon>
        <taxon>Metazoa</taxon>
        <taxon>Spiralia</taxon>
        <taxon>Lophotrochozoa</taxon>
        <taxon>Mollusca</taxon>
        <taxon>Gastropoda</taxon>
        <taxon>Heterobranchia</taxon>
        <taxon>Euthyneura</taxon>
        <taxon>Panpulmonata</taxon>
        <taxon>Sacoglossa</taxon>
        <taxon>Placobranchoidea</taxon>
        <taxon>Plakobranchidae</taxon>
        <taxon>Elysia</taxon>
    </lineage>
</organism>
<dbReference type="Proteomes" id="UP001283361">
    <property type="component" value="Unassembled WGS sequence"/>
</dbReference>
<sequence>MTLMRGTGAKGTAVLDIDTAGLAQVDGSWLHEYRSNSIDDVRVESCRLAREVTVPIDVLPTVDAKLMRVRRCVKVNSRNESMVLIFMSSTFLQGRNISIHYRPKLS</sequence>
<dbReference type="AlphaFoldDB" id="A0AAE0Z9B0"/>
<accession>A0AAE0Z9B0</accession>
<keyword evidence="2" id="KW-1185">Reference proteome</keyword>
<reference evidence="1" key="1">
    <citation type="journal article" date="2023" name="G3 (Bethesda)">
        <title>A reference genome for the long-term kleptoplast-retaining sea slug Elysia crispata morphotype clarki.</title>
        <authorList>
            <person name="Eastman K.E."/>
            <person name="Pendleton A.L."/>
            <person name="Shaikh M.A."/>
            <person name="Suttiyut T."/>
            <person name="Ogas R."/>
            <person name="Tomko P."/>
            <person name="Gavelis G."/>
            <person name="Widhalm J.R."/>
            <person name="Wisecaver J.H."/>
        </authorList>
    </citation>
    <scope>NUCLEOTIDE SEQUENCE</scope>
    <source>
        <strain evidence="1">ECLA1</strain>
    </source>
</reference>
<gene>
    <name evidence="1" type="ORF">RRG08_019893</name>
</gene>